<name>A0A517MUK2_9BACT</name>
<dbReference type="InterPro" id="IPR005500">
    <property type="entry name" value="DUF309"/>
</dbReference>
<sequence length="138" mass="15997">MSGEPATDLSALFDPLYLKGIEYFNECDFFEAHEVWEELWTEYRGPDRKFYQGMIQVAVALHHFGNGNIRGAKKVYDSSCKYLEEYRPSRQGLDLEAFLKQYENCFTDVLSSTEEFPKIDIDAETIPEIHLNPDLVEA</sequence>
<dbReference type="Gene3D" id="1.10.3450.10">
    <property type="entry name" value="TTHA0068-like"/>
    <property type="match status" value="1"/>
</dbReference>
<proteinExistence type="predicted"/>
<dbReference type="PANTHER" id="PTHR34796">
    <property type="entry name" value="EXPRESSED PROTEIN"/>
    <property type="match status" value="1"/>
</dbReference>
<dbReference type="OrthoDB" id="165483at2"/>
<dbReference type="KEGG" id="amob:HG15A2_18420"/>
<protein>
    <recommendedName>
        <fullName evidence="3">DUF309 domain-containing protein</fullName>
    </recommendedName>
</protein>
<dbReference type="SUPFAM" id="SSF140663">
    <property type="entry name" value="TTHA0068-like"/>
    <property type="match status" value="1"/>
</dbReference>
<dbReference type="AlphaFoldDB" id="A0A517MUK2"/>
<evidence type="ECO:0000313" key="1">
    <source>
        <dbReference type="EMBL" id="QDS98561.1"/>
    </source>
</evidence>
<evidence type="ECO:0008006" key="3">
    <source>
        <dbReference type="Google" id="ProtNLM"/>
    </source>
</evidence>
<keyword evidence="2" id="KW-1185">Reference proteome</keyword>
<evidence type="ECO:0000313" key="2">
    <source>
        <dbReference type="Proteomes" id="UP000319852"/>
    </source>
</evidence>
<reference evidence="1 2" key="1">
    <citation type="submission" date="2019-02" db="EMBL/GenBank/DDBJ databases">
        <title>Deep-cultivation of Planctomycetes and their phenomic and genomic characterization uncovers novel biology.</title>
        <authorList>
            <person name="Wiegand S."/>
            <person name="Jogler M."/>
            <person name="Boedeker C."/>
            <person name="Pinto D."/>
            <person name="Vollmers J."/>
            <person name="Rivas-Marin E."/>
            <person name="Kohn T."/>
            <person name="Peeters S.H."/>
            <person name="Heuer A."/>
            <person name="Rast P."/>
            <person name="Oberbeckmann S."/>
            <person name="Bunk B."/>
            <person name="Jeske O."/>
            <person name="Meyerdierks A."/>
            <person name="Storesund J.E."/>
            <person name="Kallscheuer N."/>
            <person name="Luecker S."/>
            <person name="Lage O.M."/>
            <person name="Pohl T."/>
            <person name="Merkel B.J."/>
            <person name="Hornburger P."/>
            <person name="Mueller R.-W."/>
            <person name="Bruemmer F."/>
            <person name="Labrenz M."/>
            <person name="Spormann A.M."/>
            <person name="Op den Camp H."/>
            <person name="Overmann J."/>
            <person name="Amann R."/>
            <person name="Jetten M.S.M."/>
            <person name="Mascher T."/>
            <person name="Medema M.H."/>
            <person name="Devos D.P."/>
            <person name="Kaster A.-K."/>
            <person name="Ovreas L."/>
            <person name="Rohde M."/>
            <person name="Galperin M.Y."/>
            <person name="Jogler C."/>
        </authorList>
    </citation>
    <scope>NUCLEOTIDE SEQUENCE [LARGE SCALE GENOMIC DNA]</scope>
    <source>
        <strain evidence="1 2">HG15A2</strain>
    </source>
</reference>
<accession>A0A517MUK2</accession>
<dbReference type="RefSeq" id="WP_145059746.1">
    <property type="nucleotide sequence ID" value="NZ_CP036263.1"/>
</dbReference>
<dbReference type="EMBL" id="CP036263">
    <property type="protein sequence ID" value="QDS98561.1"/>
    <property type="molecule type" value="Genomic_DNA"/>
</dbReference>
<gene>
    <name evidence="1" type="ORF">HG15A2_18420</name>
</gene>
<dbReference type="PANTHER" id="PTHR34796:SF1">
    <property type="entry name" value="EXPRESSED PROTEIN"/>
    <property type="match status" value="1"/>
</dbReference>
<dbReference type="Pfam" id="PF03745">
    <property type="entry name" value="DUF309"/>
    <property type="match status" value="1"/>
</dbReference>
<organism evidence="1 2">
    <name type="scientific">Adhaeretor mobilis</name>
    <dbReference type="NCBI Taxonomy" id="1930276"/>
    <lineage>
        <taxon>Bacteria</taxon>
        <taxon>Pseudomonadati</taxon>
        <taxon>Planctomycetota</taxon>
        <taxon>Planctomycetia</taxon>
        <taxon>Pirellulales</taxon>
        <taxon>Lacipirellulaceae</taxon>
        <taxon>Adhaeretor</taxon>
    </lineage>
</organism>
<dbReference type="InterPro" id="IPR023203">
    <property type="entry name" value="TTHA0068_sf"/>
</dbReference>
<dbReference type="Proteomes" id="UP000319852">
    <property type="component" value="Chromosome"/>
</dbReference>